<dbReference type="Gene3D" id="3.40.630.30">
    <property type="match status" value="1"/>
</dbReference>
<accession>A0AA48HFI0</accession>
<dbReference type="EMBL" id="AP027272">
    <property type="protein sequence ID" value="BDX06008.1"/>
    <property type="molecule type" value="Genomic_DNA"/>
</dbReference>
<feature type="domain" description="N-acetyltransferase" evidence="1">
    <location>
        <begin position="18"/>
        <end position="150"/>
    </location>
</feature>
<sequence>MNTVPDEQEPEQATAQKLELSDDKQLLDVELIHHFLSQHSYWAKGISLERVVVSLENSLCIGAYLGKQQVGFVRVITDYATYANIKDVFVVPEYRGNGISRELMRFTLAHPHLQGLRRITLTSTGARGLYEKFGFTALQHPETYMEIHNPGVYQKQSK</sequence>
<protein>
    <submittedName>
        <fullName evidence="2">N-acetyltransferase</fullName>
    </submittedName>
</protein>
<dbReference type="PANTHER" id="PTHR43233">
    <property type="entry name" value="FAMILY N-ACETYLTRANSFERASE, PUTATIVE (AFU_ORTHOLOGUE AFUA_6G03350)-RELATED"/>
    <property type="match status" value="1"/>
</dbReference>
<dbReference type="RefSeq" id="WP_338292034.1">
    <property type="nucleotide sequence ID" value="NZ_AP027272.1"/>
</dbReference>
<dbReference type="CDD" id="cd04301">
    <property type="entry name" value="NAT_SF"/>
    <property type="match status" value="1"/>
</dbReference>
<keyword evidence="3" id="KW-1185">Reference proteome</keyword>
<name>A0AA48HFI0_9ALTE</name>
<dbReference type="InterPro" id="IPR016181">
    <property type="entry name" value="Acyl_CoA_acyltransferase"/>
</dbReference>
<dbReference type="Pfam" id="PF13508">
    <property type="entry name" value="Acetyltransf_7"/>
    <property type="match status" value="1"/>
</dbReference>
<reference evidence="2" key="1">
    <citation type="submission" date="2023-01" db="EMBL/GenBank/DDBJ databases">
        <title>Complete genome sequence of Planctobacterium marinum strain Dej080120_11.</title>
        <authorList>
            <person name="Ueki S."/>
            <person name="Maruyama F."/>
        </authorList>
    </citation>
    <scope>NUCLEOTIDE SEQUENCE</scope>
    <source>
        <strain evidence="2">Dej080120_11</strain>
    </source>
</reference>
<dbReference type="Proteomes" id="UP001333710">
    <property type="component" value="Chromosome"/>
</dbReference>
<dbReference type="InterPro" id="IPR000182">
    <property type="entry name" value="GNAT_dom"/>
</dbReference>
<dbReference type="PANTHER" id="PTHR43233:SF1">
    <property type="entry name" value="FAMILY N-ACETYLTRANSFERASE, PUTATIVE (AFU_ORTHOLOGUE AFUA_6G03350)-RELATED"/>
    <property type="match status" value="1"/>
</dbReference>
<dbReference type="InterPro" id="IPR053144">
    <property type="entry name" value="Acetyltransferase_Butenolide"/>
</dbReference>
<dbReference type="AlphaFoldDB" id="A0AA48HFI0"/>
<gene>
    <name evidence="2" type="ORF">MACH26_15290</name>
</gene>
<proteinExistence type="predicted"/>
<evidence type="ECO:0000313" key="3">
    <source>
        <dbReference type="Proteomes" id="UP001333710"/>
    </source>
</evidence>
<organism evidence="2 3">
    <name type="scientific">Planctobacterium marinum</name>
    <dbReference type="NCBI Taxonomy" id="1631968"/>
    <lineage>
        <taxon>Bacteria</taxon>
        <taxon>Pseudomonadati</taxon>
        <taxon>Pseudomonadota</taxon>
        <taxon>Gammaproteobacteria</taxon>
        <taxon>Alteromonadales</taxon>
        <taxon>Alteromonadaceae</taxon>
        <taxon>Planctobacterium</taxon>
    </lineage>
</organism>
<evidence type="ECO:0000259" key="1">
    <source>
        <dbReference type="PROSITE" id="PS51186"/>
    </source>
</evidence>
<dbReference type="SUPFAM" id="SSF55729">
    <property type="entry name" value="Acyl-CoA N-acyltransferases (Nat)"/>
    <property type="match status" value="1"/>
</dbReference>
<dbReference type="KEGG" id="pmaw:MACH26_15290"/>
<dbReference type="PROSITE" id="PS51186">
    <property type="entry name" value="GNAT"/>
    <property type="match status" value="1"/>
</dbReference>
<evidence type="ECO:0000313" key="2">
    <source>
        <dbReference type="EMBL" id="BDX06008.1"/>
    </source>
</evidence>
<dbReference type="GO" id="GO:0016747">
    <property type="term" value="F:acyltransferase activity, transferring groups other than amino-acyl groups"/>
    <property type="evidence" value="ECO:0007669"/>
    <property type="project" value="InterPro"/>
</dbReference>